<dbReference type="EMBL" id="JAHRIO010083836">
    <property type="protein sequence ID" value="MEQ2186423.1"/>
    <property type="molecule type" value="Genomic_DNA"/>
</dbReference>
<dbReference type="Proteomes" id="UP001476798">
    <property type="component" value="Unassembled WGS sequence"/>
</dbReference>
<evidence type="ECO:0000313" key="2">
    <source>
        <dbReference type="Proteomes" id="UP001476798"/>
    </source>
</evidence>
<reference evidence="1 2" key="1">
    <citation type="submission" date="2021-06" db="EMBL/GenBank/DDBJ databases">
        <authorList>
            <person name="Palmer J.M."/>
        </authorList>
    </citation>
    <scope>NUCLEOTIDE SEQUENCE [LARGE SCALE GENOMIC DNA]</scope>
    <source>
        <strain evidence="1 2">GA_2019</strain>
        <tissue evidence="1">Muscle</tissue>
    </source>
</reference>
<sequence>MIRCVLSLQEVRKTEYYAVVFSPNVYRRPLNSRVYLRTECLMSPHRFLYPKSSLTQTRRMVQKSDVILLEEVLFSGRHCELQHCPVEKSSNYYANKGPQS</sequence>
<gene>
    <name evidence="1" type="ORF">GOODEAATRI_028232</name>
</gene>
<evidence type="ECO:0000313" key="1">
    <source>
        <dbReference type="EMBL" id="MEQ2186423.1"/>
    </source>
</evidence>
<keyword evidence="2" id="KW-1185">Reference proteome</keyword>
<protein>
    <submittedName>
        <fullName evidence="1">Uncharacterized protein</fullName>
    </submittedName>
</protein>
<organism evidence="1 2">
    <name type="scientific">Goodea atripinnis</name>
    <dbReference type="NCBI Taxonomy" id="208336"/>
    <lineage>
        <taxon>Eukaryota</taxon>
        <taxon>Metazoa</taxon>
        <taxon>Chordata</taxon>
        <taxon>Craniata</taxon>
        <taxon>Vertebrata</taxon>
        <taxon>Euteleostomi</taxon>
        <taxon>Actinopterygii</taxon>
        <taxon>Neopterygii</taxon>
        <taxon>Teleostei</taxon>
        <taxon>Neoteleostei</taxon>
        <taxon>Acanthomorphata</taxon>
        <taxon>Ovalentaria</taxon>
        <taxon>Atherinomorphae</taxon>
        <taxon>Cyprinodontiformes</taxon>
        <taxon>Goodeidae</taxon>
        <taxon>Goodea</taxon>
    </lineage>
</organism>
<accession>A0ABV0PSD1</accession>
<name>A0ABV0PSD1_9TELE</name>
<comment type="caution">
    <text evidence="1">The sequence shown here is derived from an EMBL/GenBank/DDBJ whole genome shotgun (WGS) entry which is preliminary data.</text>
</comment>
<proteinExistence type="predicted"/>